<feature type="signal peptide" evidence="2">
    <location>
        <begin position="1"/>
        <end position="23"/>
    </location>
</feature>
<protein>
    <submittedName>
        <fullName evidence="3">TAXI family TRAP transporter solute-binding subunit</fullName>
    </submittedName>
</protein>
<dbReference type="Proteomes" id="UP000480185">
    <property type="component" value="Unassembled WGS sequence"/>
</dbReference>
<evidence type="ECO:0000313" key="3">
    <source>
        <dbReference type="EMBL" id="MRG84896.1"/>
    </source>
</evidence>
<dbReference type="NCBIfam" id="TIGR02122">
    <property type="entry name" value="TRAP_TAXI"/>
    <property type="match status" value="1"/>
</dbReference>
<comment type="caution">
    <text evidence="3">The sequence shown here is derived from an EMBL/GenBank/DDBJ whole genome shotgun (WGS) entry which is preliminary data.</text>
</comment>
<dbReference type="CDD" id="cd13520">
    <property type="entry name" value="PBP2_TAXI_TRAP"/>
    <property type="match status" value="1"/>
</dbReference>
<proteinExistence type="predicted"/>
<dbReference type="PROSITE" id="PS51257">
    <property type="entry name" value="PROKAR_LIPOPROTEIN"/>
    <property type="match status" value="1"/>
</dbReference>
<dbReference type="PANTHER" id="PTHR42941">
    <property type="entry name" value="SLL1037 PROTEIN"/>
    <property type="match status" value="1"/>
</dbReference>
<dbReference type="AlphaFoldDB" id="A0A6G1X1Y0"/>
<evidence type="ECO:0000256" key="1">
    <source>
        <dbReference type="SAM" id="MobiDB-lite"/>
    </source>
</evidence>
<feature type="region of interest" description="Disordered" evidence="1">
    <location>
        <begin position="28"/>
        <end position="73"/>
    </location>
</feature>
<dbReference type="InterPro" id="IPR011852">
    <property type="entry name" value="TRAP_TAXI"/>
</dbReference>
<keyword evidence="2" id="KW-0732">Signal</keyword>
<name>A0A6G1X1Y0_9BACI</name>
<dbReference type="EMBL" id="WJNH01000001">
    <property type="protein sequence ID" value="MRG84896.1"/>
    <property type="molecule type" value="Genomic_DNA"/>
</dbReference>
<gene>
    <name evidence="3" type="ORF">GH754_00985</name>
</gene>
<dbReference type="Gene3D" id="3.40.190.10">
    <property type="entry name" value="Periplasmic binding protein-like II"/>
    <property type="match status" value="2"/>
</dbReference>
<dbReference type="Pfam" id="PF16868">
    <property type="entry name" value="NMT1_3"/>
    <property type="match status" value="1"/>
</dbReference>
<feature type="chain" id="PRO_5039671117" evidence="2">
    <location>
        <begin position="24"/>
        <end position="367"/>
    </location>
</feature>
<accession>A0A6G1X1Y0</accession>
<dbReference type="PANTHER" id="PTHR42941:SF1">
    <property type="entry name" value="SLL1037 PROTEIN"/>
    <property type="match status" value="1"/>
</dbReference>
<evidence type="ECO:0000256" key="2">
    <source>
        <dbReference type="SAM" id="SignalP"/>
    </source>
</evidence>
<dbReference type="RefSeq" id="WP_153726866.1">
    <property type="nucleotide sequence ID" value="NZ_WJNH01000001.1"/>
</dbReference>
<dbReference type="SUPFAM" id="SSF53850">
    <property type="entry name" value="Periplasmic binding protein-like II"/>
    <property type="match status" value="1"/>
</dbReference>
<evidence type="ECO:0000313" key="4">
    <source>
        <dbReference type="Proteomes" id="UP000480185"/>
    </source>
</evidence>
<organism evidence="3 4">
    <name type="scientific">Salinibacillus xinjiangensis</name>
    <dbReference type="NCBI Taxonomy" id="1229268"/>
    <lineage>
        <taxon>Bacteria</taxon>
        <taxon>Bacillati</taxon>
        <taxon>Bacillota</taxon>
        <taxon>Bacilli</taxon>
        <taxon>Bacillales</taxon>
        <taxon>Bacillaceae</taxon>
        <taxon>Salinibacillus</taxon>
    </lineage>
</organism>
<keyword evidence="4" id="KW-1185">Reference proteome</keyword>
<reference evidence="3 4" key="1">
    <citation type="submission" date="2019-11" db="EMBL/GenBank/DDBJ databases">
        <authorList>
            <person name="Li J."/>
        </authorList>
    </citation>
    <scope>NUCLEOTIDE SEQUENCE [LARGE SCALE GENOMIC DNA]</scope>
    <source>
        <strain evidence="3 4">J4</strain>
    </source>
</reference>
<feature type="compositionally biased region" description="Acidic residues" evidence="1">
    <location>
        <begin position="51"/>
        <end position="66"/>
    </location>
</feature>
<dbReference type="OrthoDB" id="9776669at2"/>
<sequence length="367" mass="40031">MNKKLKLTYLFMILLFMVGFLMACSGGEDDASGSGDSNDTESSEQSREESEGSEDSEAEDSGESEGDASASVDDFTLRFSTGTETGLYYPIGAVITDFWQNKIDGLSASSQASNGSVQNLIFMQEGEVEMALAMGNAVLEAWNGERGFEGMPYEDLRVIGHMYPNYTQWVIREGSGLESIGDIAGGEFGPGATGSGTDIASQEVLEAYDLTYEDMNIHHGGFPETTDMMRNNQIDMANIVVGIPGAAIGEMISTANGVLTSIDQEQLDYLTENYPYWFQSDIPAGTYDGQDNDVTTAAIANVMVVDASVPEEVVYEITKAMWESKAELEGSHEIFKQWKIEDVKKGIPEDIPFHDGAKKYYEEAGVW</sequence>